<dbReference type="Proteomes" id="UP000305067">
    <property type="component" value="Unassembled WGS sequence"/>
</dbReference>
<reference evidence="2 3" key="1">
    <citation type="journal article" date="2019" name="Nat. Ecol. Evol.">
        <title>Megaphylogeny resolves global patterns of mushroom evolution.</title>
        <authorList>
            <person name="Varga T."/>
            <person name="Krizsan K."/>
            <person name="Foldi C."/>
            <person name="Dima B."/>
            <person name="Sanchez-Garcia M."/>
            <person name="Sanchez-Ramirez S."/>
            <person name="Szollosi G.J."/>
            <person name="Szarkandi J.G."/>
            <person name="Papp V."/>
            <person name="Albert L."/>
            <person name="Andreopoulos W."/>
            <person name="Angelini C."/>
            <person name="Antonin V."/>
            <person name="Barry K.W."/>
            <person name="Bougher N.L."/>
            <person name="Buchanan P."/>
            <person name="Buyck B."/>
            <person name="Bense V."/>
            <person name="Catcheside P."/>
            <person name="Chovatia M."/>
            <person name="Cooper J."/>
            <person name="Damon W."/>
            <person name="Desjardin D."/>
            <person name="Finy P."/>
            <person name="Geml J."/>
            <person name="Haridas S."/>
            <person name="Hughes K."/>
            <person name="Justo A."/>
            <person name="Karasinski D."/>
            <person name="Kautmanova I."/>
            <person name="Kiss B."/>
            <person name="Kocsube S."/>
            <person name="Kotiranta H."/>
            <person name="LaButti K.M."/>
            <person name="Lechner B.E."/>
            <person name="Liimatainen K."/>
            <person name="Lipzen A."/>
            <person name="Lukacs Z."/>
            <person name="Mihaltcheva S."/>
            <person name="Morgado L.N."/>
            <person name="Niskanen T."/>
            <person name="Noordeloos M.E."/>
            <person name="Ohm R.A."/>
            <person name="Ortiz-Santana B."/>
            <person name="Ovrebo C."/>
            <person name="Racz N."/>
            <person name="Riley R."/>
            <person name="Savchenko A."/>
            <person name="Shiryaev A."/>
            <person name="Soop K."/>
            <person name="Spirin V."/>
            <person name="Szebenyi C."/>
            <person name="Tomsovsky M."/>
            <person name="Tulloss R.E."/>
            <person name="Uehling J."/>
            <person name="Grigoriev I.V."/>
            <person name="Vagvolgyi C."/>
            <person name="Papp T."/>
            <person name="Martin F.M."/>
            <person name="Miettinen O."/>
            <person name="Hibbett D.S."/>
            <person name="Nagy L.G."/>
        </authorList>
    </citation>
    <scope>NUCLEOTIDE SEQUENCE [LARGE SCALE GENOMIC DNA]</scope>
    <source>
        <strain evidence="2 3">CBS 309.79</strain>
    </source>
</reference>
<evidence type="ECO:0000256" key="1">
    <source>
        <dbReference type="SAM" id="MobiDB-lite"/>
    </source>
</evidence>
<proteinExistence type="predicted"/>
<evidence type="ECO:0000313" key="3">
    <source>
        <dbReference type="Proteomes" id="UP000305067"/>
    </source>
</evidence>
<organism evidence="2 3">
    <name type="scientific">Pterulicium gracile</name>
    <dbReference type="NCBI Taxonomy" id="1884261"/>
    <lineage>
        <taxon>Eukaryota</taxon>
        <taxon>Fungi</taxon>
        <taxon>Dikarya</taxon>
        <taxon>Basidiomycota</taxon>
        <taxon>Agaricomycotina</taxon>
        <taxon>Agaricomycetes</taxon>
        <taxon>Agaricomycetidae</taxon>
        <taxon>Agaricales</taxon>
        <taxon>Pleurotineae</taxon>
        <taxon>Pterulaceae</taxon>
        <taxon>Pterulicium</taxon>
    </lineage>
</organism>
<feature type="compositionally biased region" description="Basic and acidic residues" evidence="1">
    <location>
        <begin position="38"/>
        <end position="52"/>
    </location>
</feature>
<name>A0A5C3QG01_9AGAR</name>
<accession>A0A5C3QG01</accession>
<gene>
    <name evidence="2" type="ORF">BDV98DRAFT_108037</name>
</gene>
<protein>
    <submittedName>
        <fullName evidence="2">Uncharacterized protein</fullName>
    </submittedName>
</protein>
<feature type="region of interest" description="Disordered" evidence="1">
    <location>
        <begin position="28"/>
        <end position="62"/>
    </location>
</feature>
<keyword evidence="3" id="KW-1185">Reference proteome</keyword>
<evidence type="ECO:0000313" key="2">
    <source>
        <dbReference type="EMBL" id="TFL00642.1"/>
    </source>
</evidence>
<dbReference type="EMBL" id="ML178828">
    <property type="protein sequence ID" value="TFL00642.1"/>
    <property type="molecule type" value="Genomic_DNA"/>
</dbReference>
<sequence>MCSESDSVSASARGSFFCSKLSLRSRESPLYSAQKTPQPDRAEVGSPSEHRRTPSRGPALSQRVASRNIENASYQCLPVSSSLAPQRPRLAIVHSGCRRTACLRKDGQTSAQIMVELSIQISSNGVSTLVM</sequence>
<dbReference type="AlphaFoldDB" id="A0A5C3QG01"/>